<dbReference type="PANTHER" id="PTHR23351:SF24">
    <property type="entry name" value="ACTIVATING TRANSCRIPTION FACTOR 3-RELATED"/>
    <property type="match status" value="1"/>
</dbReference>
<feature type="coiled-coil region" evidence="4">
    <location>
        <begin position="129"/>
        <end position="166"/>
    </location>
</feature>
<evidence type="ECO:0000259" key="5">
    <source>
        <dbReference type="PROSITE" id="PS00036"/>
    </source>
</evidence>
<keyword evidence="7" id="KW-1185">Reference proteome</keyword>
<evidence type="ECO:0000256" key="1">
    <source>
        <dbReference type="ARBA" id="ARBA00023015"/>
    </source>
</evidence>
<keyword evidence="4" id="KW-0175">Coiled coil</keyword>
<dbReference type="Proteomes" id="UP001164746">
    <property type="component" value="Chromosome 11"/>
</dbReference>
<protein>
    <recommendedName>
        <fullName evidence="5">BZIP domain-containing protein</fullName>
    </recommendedName>
</protein>
<evidence type="ECO:0000256" key="2">
    <source>
        <dbReference type="ARBA" id="ARBA00023125"/>
    </source>
</evidence>
<reference evidence="6" key="1">
    <citation type="submission" date="2022-11" db="EMBL/GenBank/DDBJ databases">
        <title>Centuries of genome instability and evolution in soft-shell clam transmissible cancer (bioRxiv).</title>
        <authorList>
            <person name="Hart S.F.M."/>
            <person name="Yonemitsu M.A."/>
            <person name="Giersch R.M."/>
            <person name="Beal B.F."/>
            <person name="Arriagada G."/>
            <person name="Davis B.W."/>
            <person name="Ostrander E.A."/>
            <person name="Goff S.P."/>
            <person name="Metzger M.J."/>
        </authorList>
    </citation>
    <scope>NUCLEOTIDE SEQUENCE</scope>
    <source>
        <strain evidence="6">MELC-2E11</strain>
        <tissue evidence="6">Siphon/mantle</tissue>
    </source>
</reference>
<name>A0ABY7FD41_MYAAR</name>
<gene>
    <name evidence="6" type="ORF">MAR_000739</name>
</gene>
<dbReference type="InterPro" id="IPR046347">
    <property type="entry name" value="bZIP_sf"/>
</dbReference>
<dbReference type="PANTHER" id="PTHR23351">
    <property type="entry name" value="FOS TRANSCRIPTION FACTOR-RELATED"/>
    <property type="match status" value="1"/>
</dbReference>
<feature type="domain" description="BZIP" evidence="5">
    <location>
        <begin position="117"/>
        <end position="131"/>
    </location>
</feature>
<dbReference type="SMART" id="SM00338">
    <property type="entry name" value="BRLZ"/>
    <property type="match status" value="1"/>
</dbReference>
<dbReference type="Gene3D" id="1.20.5.170">
    <property type="match status" value="1"/>
</dbReference>
<dbReference type="SUPFAM" id="SSF57959">
    <property type="entry name" value="Leucine zipper domain"/>
    <property type="match status" value="1"/>
</dbReference>
<dbReference type="PROSITE" id="PS00036">
    <property type="entry name" value="BZIP_BASIC"/>
    <property type="match status" value="1"/>
</dbReference>
<keyword evidence="1" id="KW-0805">Transcription regulation</keyword>
<keyword evidence="3" id="KW-0804">Transcription</keyword>
<proteinExistence type="predicted"/>
<evidence type="ECO:0000313" key="7">
    <source>
        <dbReference type="Proteomes" id="UP001164746"/>
    </source>
</evidence>
<sequence length="183" mass="21396">MITSHNEKLRYYVCVPFVLTHMKNTEAAKRGKFVRCVLNGSVKMSRQQLEELKLRRAMLESYQTGRLTPILKEELKYHIQSRRLSEGKTELVLGVERGQNMESPQLSPDEVARRNMRKEQNRTASRKFRKRKRSEIEGLVQLRTELEAKNAELKKSVERLQAEKDAVWDEVTSVLQHVTKDAD</sequence>
<evidence type="ECO:0000256" key="3">
    <source>
        <dbReference type="ARBA" id="ARBA00023163"/>
    </source>
</evidence>
<dbReference type="EMBL" id="CP111022">
    <property type="protein sequence ID" value="WAR18901.1"/>
    <property type="molecule type" value="Genomic_DNA"/>
</dbReference>
<accession>A0ABY7FD41</accession>
<evidence type="ECO:0000313" key="6">
    <source>
        <dbReference type="EMBL" id="WAR18901.1"/>
    </source>
</evidence>
<dbReference type="InterPro" id="IPR004827">
    <property type="entry name" value="bZIP"/>
</dbReference>
<organism evidence="6 7">
    <name type="scientific">Mya arenaria</name>
    <name type="common">Soft-shell clam</name>
    <dbReference type="NCBI Taxonomy" id="6604"/>
    <lineage>
        <taxon>Eukaryota</taxon>
        <taxon>Metazoa</taxon>
        <taxon>Spiralia</taxon>
        <taxon>Lophotrochozoa</taxon>
        <taxon>Mollusca</taxon>
        <taxon>Bivalvia</taxon>
        <taxon>Autobranchia</taxon>
        <taxon>Heteroconchia</taxon>
        <taxon>Euheterodonta</taxon>
        <taxon>Imparidentia</taxon>
        <taxon>Neoheterodontei</taxon>
        <taxon>Myida</taxon>
        <taxon>Myoidea</taxon>
        <taxon>Myidae</taxon>
        <taxon>Mya</taxon>
    </lineage>
</organism>
<keyword evidence="2" id="KW-0238">DNA-binding</keyword>
<dbReference type="Pfam" id="PF00170">
    <property type="entry name" value="bZIP_1"/>
    <property type="match status" value="1"/>
</dbReference>
<dbReference type="InterPro" id="IPR000837">
    <property type="entry name" value="AP-1"/>
</dbReference>
<evidence type="ECO:0000256" key="4">
    <source>
        <dbReference type="SAM" id="Coils"/>
    </source>
</evidence>